<sequence length="293" mass="31524">MTHRNSADTTPTLYVDAAGERIAYRTSGPSRPGVLPLVLAQRFRGVMDQWDPALLDGLAAERPVYWFDSTGVGLSSGSVPPSIPGMADVLIAFTEALGLGRFDLLGWSMGGYVAQTVALRRPDLVRRLIVAGSGPGAVPDAPAPPPRVMEIASKPVNVDDDYLYLFYPDTPTAMAAGRAQLGRLGHRSEPPEPMLPMESVKAQLASFGAFHEHDAILPHLPAMTLPILYANGVHDIMIPTYNCFAAVQAAPNARLVLYPDAGHGFLFQYAEAFAREVHAFLSDNLSTLGMKET</sequence>
<dbReference type="Gene3D" id="3.40.50.1820">
    <property type="entry name" value="alpha/beta hydrolase"/>
    <property type="match status" value="1"/>
</dbReference>
<gene>
    <name evidence="2" type="ORF">DI544_14745</name>
</gene>
<reference evidence="2 3" key="1">
    <citation type="submission" date="2017-08" db="EMBL/GenBank/DDBJ databases">
        <title>Infants hospitalized years apart are colonized by the same room-sourced microbial strains.</title>
        <authorList>
            <person name="Brooks B."/>
            <person name="Olm M.R."/>
            <person name="Firek B.A."/>
            <person name="Baker R."/>
            <person name="Thomas B.C."/>
            <person name="Morowitz M.J."/>
            <person name="Banfield J.F."/>
        </authorList>
    </citation>
    <scope>NUCLEOTIDE SEQUENCE [LARGE SCALE GENOMIC DNA]</scope>
    <source>
        <strain evidence="2">S2_005_001_R1_22</strain>
    </source>
</reference>
<dbReference type="SUPFAM" id="SSF53474">
    <property type="entry name" value="alpha/beta-Hydrolases"/>
    <property type="match status" value="1"/>
</dbReference>
<evidence type="ECO:0000259" key="1">
    <source>
        <dbReference type="Pfam" id="PF00561"/>
    </source>
</evidence>
<dbReference type="GO" id="GO:0016020">
    <property type="term" value="C:membrane"/>
    <property type="evidence" value="ECO:0007669"/>
    <property type="project" value="TreeGrafter"/>
</dbReference>
<keyword evidence="2" id="KW-0378">Hydrolase</keyword>
<name>A0A2W5NZ88_9SPHN</name>
<proteinExistence type="predicted"/>
<evidence type="ECO:0000313" key="3">
    <source>
        <dbReference type="Proteomes" id="UP000249229"/>
    </source>
</evidence>
<protein>
    <submittedName>
        <fullName evidence="2">Alpha/beta hydrolase</fullName>
    </submittedName>
</protein>
<feature type="domain" description="AB hydrolase-1" evidence="1">
    <location>
        <begin position="45"/>
        <end position="267"/>
    </location>
</feature>
<evidence type="ECO:0000313" key="2">
    <source>
        <dbReference type="EMBL" id="PZQ58234.1"/>
    </source>
</evidence>
<accession>A0A2W5NZ88</accession>
<organism evidence="2 3">
    <name type="scientific">Sphingomonas taxi</name>
    <dbReference type="NCBI Taxonomy" id="1549858"/>
    <lineage>
        <taxon>Bacteria</taxon>
        <taxon>Pseudomonadati</taxon>
        <taxon>Pseudomonadota</taxon>
        <taxon>Alphaproteobacteria</taxon>
        <taxon>Sphingomonadales</taxon>
        <taxon>Sphingomonadaceae</taxon>
        <taxon>Sphingomonas</taxon>
    </lineage>
</organism>
<dbReference type="Proteomes" id="UP000249229">
    <property type="component" value="Unassembled WGS sequence"/>
</dbReference>
<dbReference type="AlphaFoldDB" id="A0A2W5NZ88"/>
<dbReference type="GO" id="GO:0047372">
    <property type="term" value="F:monoacylglycerol lipase activity"/>
    <property type="evidence" value="ECO:0007669"/>
    <property type="project" value="TreeGrafter"/>
</dbReference>
<dbReference type="InterPro" id="IPR029058">
    <property type="entry name" value="AB_hydrolase_fold"/>
</dbReference>
<dbReference type="GO" id="GO:0046464">
    <property type="term" value="P:acylglycerol catabolic process"/>
    <property type="evidence" value="ECO:0007669"/>
    <property type="project" value="TreeGrafter"/>
</dbReference>
<dbReference type="PANTHER" id="PTHR43798:SF5">
    <property type="entry name" value="MONOACYLGLYCEROL LIPASE ABHD6"/>
    <property type="match status" value="1"/>
</dbReference>
<dbReference type="EMBL" id="QFQI01000020">
    <property type="protein sequence ID" value="PZQ58234.1"/>
    <property type="molecule type" value="Genomic_DNA"/>
</dbReference>
<dbReference type="Pfam" id="PF00561">
    <property type="entry name" value="Abhydrolase_1"/>
    <property type="match status" value="1"/>
</dbReference>
<dbReference type="PANTHER" id="PTHR43798">
    <property type="entry name" value="MONOACYLGLYCEROL LIPASE"/>
    <property type="match status" value="1"/>
</dbReference>
<dbReference type="InterPro" id="IPR050266">
    <property type="entry name" value="AB_hydrolase_sf"/>
</dbReference>
<dbReference type="InterPro" id="IPR000073">
    <property type="entry name" value="AB_hydrolase_1"/>
</dbReference>
<comment type="caution">
    <text evidence="2">The sequence shown here is derived from an EMBL/GenBank/DDBJ whole genome shotgun (WGS) entry which is preliminary data.</text>
</comment>